<protein>
    <submittedName>
        <fullName evidence="2">Uncharacterized protein</fullName>
    </submittedName>
</protein>
<organism evidence="2 3">
    <name type="scientific">Nocardia tenerifensis</name>
    <dbReference type="NCBI Taxonomy" id="228006"/>
    <lineage>
        <taxon>Bacteria</taxon>
        <taxon>Bacillati</taxon>
        <taxon>Actinomycetota</taxon>
        <taxon>Actinomycetes</taxon>
        <taxon>Mycobacteriales</taxon>
        <taxon>Nocardiaceae</taxon>
        <taxon>Nocardia</taxon>
    </lineage>
</organism>
<evidence type="ECO:0000313" key="3">
    <source>
        <dbReference type="Proteomes" id="UP000247569"/>
    </source>
</evidence>
<dbReference type="Proteomes" id="UP000247569">
    <property type="component" value="Unassembled WGS sequence"/>
</dbReference>
<dbReference type="AlphaFoldDB" id="A0A318JRC1"/>
<keyword evidence="3" id="KW-1185">Reference proteome</keyword>
<accession>A0A318JRC1</accession>
<keyword evidence="1" id="KW-0472">Membrane</keyword>
<name>A0A318JRC1_9NOCA</name>
<evidence type="ECO:0000313" key="2">
    <source>
        <dbReference type="EMBL" id="PXX53956.1"/>
    </source>
</evidence>
<dbReference type="RefSeq" id="WP_040742195.1">
    <property type="nucleotide sequence ID" value="NZ_QJKF01000026.1"/>
</dbReference>
<feature type="transmembrane region" description="Helical" evidence="1">
    <location>
        <begin position="20"/>
        <end position="44"/>
    </location>
</feature>
<sequence>MTDNPAAVNHTTACAQVWRVLFTASLLIQVISIGVLITMCTGYAEGPLSSAAIASTAAIKAVALSRTMLSHSRSR</sequence>
<reference evidence="2 3" key="1">
    <citation type="submission" date="2018-05" db="EMBL/GenBank/DDBJ databases">
        <title>Genomic Encyclopedia of Type Strains, Phase IV (KMG-IV): sequencing the most valuable type-strain genomes for metagenomic binning, comparative biology and taxonomic classification.</title>
        <authorList>
            <person name="Goeker M."/>
        </authorList>
    </citation>
    <scope>NUCLEOTIDE SEQUENCE [LARGE SCALE GENOMIC DNA]</scope>
    <source>
        <strain evidence="2 3">DSM 44704</strain>
    </source>
</reference>
<comment type="caution">
    <text evidence="2">The sequence shown here is derived from an EMBL/GenBank/DDBJ whole genome shotgun (WGS) entry which is preliminary data.</text>
</comment>
<evidence type="ECO:0000256" key="1">
    <source>
        <dbReference type="SAM" id="Phobius"/>
    </source>
</evidence>
<proteinExistence type="predicted"/>
<keyword evidence="1" id="KW-1133">Transmembrane helix</keyword>
<dbReference type="EMBL" id="QJKF01000026">
    <property type="protein sequence ID" value="PXX53956.1"/>
    <property type="molecule type" value="Genomic_DNA"/>
</dbReference>
<keyword evidence="1" id="KW-0812">Transmembrane</keyword>
<gene>
    <name evidence="2" type="ORF">DFR70_12677</name>
</gene>